<dbReference type="SUPFAM" id="SSF51735">
    <property type="entry name" value="NAD(P)-binding Rossmann-fold domains"/>
    <property type="match status" value="1"/>
</dbReference>
<accession>A0ABP0V633</accession>
<dbReference type="PANTHER" id="PTHR43377:SF6">
    <property type="entry name" value="GFO_IDH_MOCA-LIKE OXIDOREDUCTASE N-TERMINAL DOMAIN-CONTAINING PROTEIN"/>
    <property type="match status" value="1"/>
</dbReference>
<feature type="domain" description="Gfo/Idh/MocA-like oxidoreductase N-terminal" evidence="2">
    <location>
        <begin position="481"/>
        <end position="578"/>
    </location>
</feature>
<keyword evidence="1" id="KW-1133">Transmembrane helix</keyword>
<protein>
    <recommendedName>
        <fullName evidence="6">Gfo/Idh/MocA-like oxidoreductase N-terminal domain-containing protein</fullName>
    </recommendedName>
</protein>
<evidence type="ECO:0000256" key="1">
    <source>
        <dbReference type="SAM" id="Phobius"/>
    </source>
</evidence>
<evidence type="ECO:0008006" key="6">
    <source>
        <dbReference type="Google" id="ProtNLM"/>
    </source>
</evidence>
<dbReference type="InterPro" id="IPR036291">
    <property type="entry name" value="NAD(P)-bd_dom_sf"/>
</dbReference>
<dbReference type="PANTHER" id="PTHR43377">
    <property type="entry name" value="BILIVERDIN REDUCTASE A"/>
    <property type="match status" value="1"/>
</dbReference>
<evidence type="ECO:0000313" key="5">
    <source>
        <dbReference type="Proteomes" id="UP001497444"/>
    </source>
</evidence>
<feature type="domain" description="Gfo/Idh/MocA-like oxidoreductase C-terminal" evidence="3">
    <location>
        <begin position="590"/>
        <end position="790"/>
    </location>
</feature>
<dbReference type="Pfam" id="PF02894">
    <property type="entry name" value="GFO_IDH_MocA_C"/>
    <property type="match status" value="1"/>
</dbReference>
<evidence type="ECO:0000313" key="4">
    <source>
        <dbReference type="EMBL" id="CAK9249849.1"/>
    </source>
</evidence>
<comment type="caution">
    <text evidence="4">The sequence shown here is derived from an EMBL/GenBank/DDBJ whole genome shotgun (WGS) entry which is preliminary data.</text>
</comment>
<feature type="transmembrane region" description="Helical" evidence="1">
    <location>
        <begin position="122"/>
        <end position="152"/>
    </location>
</feature>
<dbReference type="InterPro" id="IPR051450">
    <property type="entry name" value="Gfo/Idh/MocA_Oxidoreductases"/>
</dbReference>
<dbReference type="SUPFAM" id="SSF55347">
    <property type="entry name" value="Glyceraldehyde-3-phosphate dehydrogenase-like, C-terminal domain"/>
    <property type="match status" value="1"/>
</dbReference>
<dbReference type="InterPro" id="IPR004104">
    <property type="entry name" value="Gfo/Idh/MocA-like_OxRdtase_C"/>
</dbReference>
<keyword evidence="1" id="KW-0812">Transmembrane</keyword>
<organism evidence="4 5">
    <name type="scientific">Sphagnum jensenii</name>
    <dbReference type="NCBI Taxonomy" id="128206"/>
    <lineage>
        <taxon>Eukaryota</taxon>
        <taxon>Viridiplantae</taxon>
        <taxon>Streptophyta</taxon>
        <taxon>Embryophyta</taxon>
        <taxon>Bryophyta</taxon>
        <taxon>Sphagnophytina</taxon>
        <taxon>Sphagnopsida</taxon>
        <taxon>Sphagnales</taxon>
        <taxon>Sphagnaceae</taxon>
        <taxon>Sphagnum</taxon>
    </lineage>
</organism>
<sequence length="792" mass="90884">MSSLAARQYGDFAYFDVHFQGFIGIREIYKLLYYLIPIINWHFVFMLVYEIAGLYLVLRTLRKLILKNISSIRLIRFIQVLFALFYVENIIFVSHTRVSLIFCGIALFNLAFAPAIGRRDVIRYGLLFIFGMLLRPESGIGMLLIVGSGYFLYTLNVKELIRRIWLPILSMAVFLTIFTIDLAYTDIYVRKVEPEIEYKMMARRVVNLDQMKTAKDSVKYEAALVGMWFDMREMTPAYMRSIIVPGLDRDPHHMKEVLVHVSGFYSDYPFLIATIIALFILVLWLPDRKVRLTKMILFQICTAGIIYVLDFNGFLVSNRHFMSLQFLSLFITCFYFFDAPDIRKVFRSRTLILLTLIFLSGALLLTLLKYKSENTVVDQKVNDMVNTMKKLEQKYTGRIVLITIDSRFLFDQHFSLINEPYRKNTYLMFDWFTFPLTPRYMHYLSAKCNCDANDPAAFFRWLAANDALYVASPYRIISNSDLGTLEKVCDTDEVNLALLTNKYPHISFTNDIDQIASDPDIEAVVICTPVNTHFPLTEKLMLAGKHVLCEKPLTCSADQCEYLYDLAKKQGVILLVGHVFEYNSVVRYMKGMVEQDMIGKMLYLQLMRMGLGPVRKDVSVIFDLAAHDVAISISLMGQMPLAVSAIGSCFLQDTVEDVAFIQLEFPEKVIASISVSWIDPIKQRLVKVVGAKKMLVFDDVSVGEKLRIIDTGKNYQTSPGDYGSFQLSVKDGDIVIPNLQYTESLVSEFEHFVACIRRKEELLTDALYAARVVRVLEAAQDSIRQGGKKIML</sequence>
<feature type="transmembrane region" description="Helical" evidence="1">
    <location>
        <begin position="164"/>
        <end position="184"/>
    </location>
</feature>
<keyword evidence="5" id="KW-1185">Reference proteome</keyword>
<feature type="transmembrane region" description="Helical" evidence="1">
    <location>
        <begin position="268"/>
        <end position="285"/>
    </location>
</feature>
<dbReference type="EMBL" id="CAXAQS010000056">
    <property type="protein sequence ID" value="CAK9249849.1"/>
    <property type="molecule type" value="Genomic_DNA"/>
</dbReference>
<evidence type="ECO:0000259" key="2">
    <source>
        <dbReference type="Pfam" id="PF01408"/>
    </source>
</evidence>
<evidence type="ECO:0000259" key="3">
    <source>
        <dbReference type="Pfam" id="PF02894"/>
    </source>
</evidence>
<dbReference type="Gene3D" id="3.40.50.720">
    <property type="entry name" value="NAD(P)-binding Rossmann-like Domain"/>
    <property type="match status" value="1"/>
</dbReference>
<feature type="transmembrane region" description="Helical" evidence="1">
    <location>
        <begin position="31"/>
        <end position="58"/>
    </location>
</feature>
<dbReference type="Gene3D" id="3.30.360.10">
    <property type="entry name" value="Dihydrodipicolinate Reductase, domain 2"/>
    <property type="match status" value="1"/>
</dbReference>
<name>A0ABP0V633_9BRYO</name>
<feature type="transmembrane region" description="Helical" evidence="1">
    <location>
        <begin position="297"/>
        <end position="315"/>
    </location>
</feature>
<feature type="transmembrane region" description="Helical" evidence="1">
    <location>
        <begin position="98"/>
        <end position="116"/>
    </location>
</feature>
<dbReference type="Pfam" id="PF01408">
    <property type="entry name" value="GFO_IDH_MocA"/>
    <property type="match status" value="1"/>
</dbReference>
<proteinExistence type="predicted"/>
<feature type="transmembrane region" description="Helical" evidence="1">
    <location>
        <begin position="64"/>
        <end position="86"/>
    </location>
</feature>
<reference evidence="4" key="1">
    <citation type="submission" date="2024-02" db="EMBL/GenBank/DDBJ databases">
        <authorList>
            <consortium name="ELIXIR-Norway"/>
            <consortium name="Elixir Norway"/>
        </authorList>
    </citation>
    <scope>NUCLEOTIDE SEQUENCE</scope>
</reference>
<feature type="transmembrane region" description="Helical" evidence="1">
    <location>
        <begin position="351"/>
        <end position="370"/>
    </location>
</feature>
<dbReference type="InterPro" id="IPR000683">
    <property type="entry name" value="Gfo/Idh/MocA-like_OxRdtase_N"/>
</dbReference>
<gene>
    <name evidence="4" type="ORF">CSSPJE1EN1_LOCUS25227</name>
</gene>
<keyword evidence="1" id="KW-0472">Membrane</keyword>
<dbReference type="Proteomes" id="UP001497444">
    <property type="component" value="Unassembled WGS sequence"/>
</dbReference>